<sequence>MQNNNNQTRKRYRSLTLPLPAFSDPHGGVTLNQNTNDEGLPSFQTSTPNFTPPRNPDLHLKASLSDTSGSSSSTPPSLSPPPPNLMSPSRFQAVTSRSLKPVHVQHAILKSQRRDRSRVESLNAWYEGGANKEARNQGGEGGGNRTEIGVQNGGGAGIFFLPGEGEEEREGDVEMMGESGAKGGPQMSPKGYLNVASGIKNLATASTASSDGGEDRGEDKELPPSPPLTCFRTWKGTARVAAVAIGSLATILIICIWLGPNLHNASNLQLTNLHQVKLNDSPGTVSGLSGASSKFASGTSSTAIRVLQTNDGGRIFDVRLVAGATPDSQDVHRRGLSGGGGRGKVKGGVVELMVTQGGNNCLSQPITKQLYQDAEMEFLETVKASAFTESGNCPSLDSLPIGSFQFVASVTSTNVPVSIVLEVVSLPGWANERVLISGLLLLIVYTFIVLDVVHRTLVAMCGAGAALFVMACMGEFRDIQSVVVFIDESTLALLFGMMVVVHLISTTGVFEYAAVRALESSGGRMVRLMVTLCAATAALSAFLDNVTTMLLLAPVTIEICRLIDVEPVPFLIAEVMFSNVGGTSTMIGDPPNIIIGSLLKKEVGFVDFIVNLMPPVLLMTPPTMMFLVWRFKDDIDSTRVRSFDAKMLRKQYPITNPNLLLETGIIMLAIMLLFFLEPVHHISTSWIAIYGAVGMMLVASPHDLHSVFENVEWDTLLFFAALFVMIEAMAEMGLIRWIGNVISDVIAAAPEESRMYVAITVILVASAIVSGFLDNIPYTTTMVPVIVQLSNDSTLNLTLGPLIWSLSLGACLGGNMTLVGASANLVTAGAAEHVGRKIGFVHFMKVGSSTVAITVAIALAWCLTVYGAAGWDGKISGGVDD</sequence>
<accession>A0A9W7LGJ5</accession>
<feature type="transmembrane region" description="Helical" evidence="7">
    <location>
        <begin position="659"/>
        <end position="676"/>
    </location>
</feature>
<gene>
    <name evidence="9" type="ORF">TrCOL_g12489</name>
</gene>
<dbReference type="GO" id="GO:0055085">
    <property type="term" value="P:transmembrane transport"/>
    <property type="evidence" value="ECO:0007669"/>
    <property type="project" value="InterPro"/>
</dbReference>
<feature type="compositionally biased region" description="Low complexity" evidence="6">
    <location>
        <begin position="63"/>
        <end position="76"/>
    </location>
</feature>
<feature type="domain" description="Citrate transporter-like" evidence="8">
    <location>
        <begin position="445"/>
        <end position="809"/>
    </location>
</feature>
<evidence type="ECO:0000256" key="6">
    <source>
        <dbReference type="SAM" id="MobiDB-lite"/>
    </source>
</evidence>
<keyword evidence="5 7" id="KW-0472">Membrane</keyword>
<feature type="region of interest" description="Disordered" evidence="6">
    <location>
        <begin position="205"/>
        <end position="227"/>
    </location>
</feature>
<evidence type="ECO:0000256" key="4">
    <source>
        <dbReference type="ARBA" id="ARBA00022989"/>
    </source>
</evidence>
<dbReference type="InterPro" id="IPR051475">
    <property type="entry name" value="Diverse_Ion_Transporter"/>
</dbReference>
<feature type="compositionally biased region" description="Basic and acidic residues" evidence="6">
    <location>
        <begin position="213"/>
        <end position="222"/>
    </location>
</feature>
<evidence type="ECO:0000256" key="2">
    <source>
        <dbReference type="ARBA" id="ARBA00022448"/>
    </source>
</evidence>
<feature type="region of interest" description="Disordered" evidence="6">
    <location>
        <begin position="1"/>
        <end position="98"/>
    </location>
</feature>
<evidence type="ECO:0000313" key="9">
    <source>
        <dbReference type="EMBL" id="GMI48672.1"/>
    </source>
</evidence>
<keyword evidence="10" id="KW-1185">Reference proteome</keyword>
<dbReference type="Proteomes" id="UP001165065">
    <property type="component" value="Unassembled WGS sequence"/>
</dbReference>
<keyword evidence="3 7" id="KW-0812">Transmembrane</keyword>
<name>A0A9W7LGJ5_9STRA</name>
<dbReference type="OrthoDB" id="442352at2759"/>
<evidence type="ECO:0000256" key="1">
    <source>
        <dbReference type="ARBA" id="ARBA00004141"/>
    </source>
</evidence>
<keyword evidence="2" id="KW-0813">Transport</keyword>
<proteinExistence type="predicted"/>
<feature type="transmembrane region" description="Helical" evidence="7">
    <location>
        <begin position="846"/>
        <end position="869"/>
    </location>
</feature>
<feature type="transmembrane region" description="Helical" evidence="7">
    <location>
        <begin position="525"/>
        <end position="543"/>
    </location>
</feature>
<feature type="transmembrane region" description="Helical" evidence="7">
    <location>
        <begin position="240"/>
        <end position="259"/>
    </location>
</feature>
<feature type="transmembrane region" description="Helical" evidence="7">
    <location>
        <begin position="755"/>
        <end position="773"/>
    </location>
</feature>
<dbReference type="InterPro" id="IPR004680">
    <property type="entry name" value="Cit_transptr-like_dom"/>
</dbReference>
<feature type="transmembrane region" description="Helical" evidence="7">
    <location>
        <begin position="434"/>
        <end position="450"/>
    </location>
</feature>
<dbReference type="EMBL" id="BRYA01000417">
    <property type="protein sequence ID" value="GMI48672.1"/>
    <property type="molecule type" value="Genomic_DNA"/>
</dbReference>
<feature type="transmembrane region" description="Helical" evidence="7">
    <location>
        <begin position="716"/>
        <end position="735"/>
    </location>
</feature>
<feature type="transmembrane region" description="Helical" evidence="7">
    <location>
        <begin position="608"/>
        <end position="629"/>
    </location>
</feature>
<reference evidence="10" key="1">
    <citation type="journal article" date="2023" name="Commun. Biol.">
        <title>Genome analysis of Parmales, the sister group of diatoms, reveals the evolutionary specialization of diatoms from phago-mixotrophs to photoautotrophs.</title>
        <authorList>
            <person name="Ban H."/>
            <person name="Sato S."/>
            <person name="Yoshikawa S."/>
            <person name="Yamada K."/>
            <person name="Nakamura Y."/>
            <person name="Ichinomiya M."/>
            <person name="Sato N."/>
            <person name="Blanc-Mathieu R."/>
            <person name="Endo H."/>
            <person name="Kuwata A."/>
            <person name="Ogata H."/>
        </authorList>
    </citation>
    <scope>NUCLEOTIDE SEQUENCE [LARGE SCALE GENOMIC DNA]</scope>
</reference>
<dbReference type="Pfam" id="PF03600">
    <property type="entry name" value="CitMHS"/>
    <property type="match status" value="1"/>
</dbReference>
<feature type="transmembrane region" description="Helical" evidence="7">
    <location>
        <begin position="457"/>
        <end position="476"/>
    </location>
</feature>
<protein>
    <recommendedName>
        <fullName evidence="8">Citrate transporter-like domain-containing protein</fullName>
    </recommendedName>
</protein>
<dbReference type="GO" id="GO:0016020">
    <property type="term" value="C:membrane"/>
    <property type="evidence" value="ECO:0007669"/>
    <property type="project" value="UniProtKB-SubCell"/>
</dbReference>
<evidence type="ECO:0000313" key="10">
    <source>
        <dbReference type="Proteomes" id="UP001165065"/>
    </source>
</evidence>
<feature type="transmembrane region" description="Helical" evidence="7">
    <location>
        <begin position="491"/>
        <end position="513"/>
    </location>
</feature>
<dbReference type="PANTHER" id="PTHR43568">
    <property type="entry name" value="P PROTEIN"/>
    <property type="match status" value="1"/>
</dbReference>
<dbReference type="AlphaFoldDB" id="A0A9W7LGJ5"/>
<evidence type="ECO:0000256" key="7">
    <source>
        <dbReference type="SAM" id="Phobius"/>
    </source>
</evidence>
<comment type="caution">
    <text evidence="9">The sequence shown here is derived from an EMBL/GenBank/DDBJ whole genome shotgun (WGS) entry which is preliminary data.</text>
</comment>
<dbReference type="PANTHER" id="PTHR43568:SF1">
    <property type="entry name" value="P PROTEIN"/>
    <property type="match status" value="1"/>
</dbReference>
<evidence type="ECO:0000259" key="8">
    <source>
        <dbReference type="Pfam" id="PF03600"/>
    </source>
</evidence>
<organism evidence="9 10">
    <name type="scientific">Triparma columacea</name>
    <dbReference type="NCBI Taxonomy" id="722753"/>
    <lineage>
        <taxon>Eukaryota</taxon>
        <taxon>Sar</taxon>
        <taxon>Stramenopiles</taxon>
        <taxon>Ochrophyta</taxon>
        <taxon>Bolidophyceae</taxon>
        <taxon>Parmales</taxon>
        <taxon>Triparmaceae</taxon>
        <taxon>Triparma</taxon>
    </lineage>
</organism>
<feature type="transmembrane region" description="Helical" evidence="7">
    <location>
        <begin position="682"/>
        <end position="704"/>
    </location>
</feature>
<feature type="compositionally biased region" description="Polar residues" evidence="6">
    <location>
        <begin position="30"/>
        <end position="49"/>
    </location>
</feature>
<keyword evidence="4 7" id="KW-1133">Transmembrane helix</keyword>
<evidence type="ECO:0000256" key="5">
    <source>
        <dbReference type="ARBA" id="ARBA00023136"/>
    </source>
</evidence>
<comment type="subcellular location">
    <subcellularLocation>
        <location evidence="1">Membrane</location>
        <topology evidence="1">Multi-pass membrane protein</topology>
    </subcellularLocation>
</comment>
<evidence type="ECO:0000256" key="3">
    <source>
        <dbReference type="ARBA" id="ARBA00022692"/>
    </source>
</evidence>
<dbReference type="CDD" id="cd01116">
    <property type="entry name" value="P_permease"/>
    <property type="match status" value="1"/>
</dbReference>